<dbReference type="STRING" id="1211777.BN77_4164"/>
<dbReference type="Proteomes" id="UP000009319">
    <property type="component" value="Unassembled WGS sequence"/>
</dbReference>
<accession>K0PKY9</accession>
<organism evidence="2 3">
    <name type="scientific">Rhizobium mesoamericanum STM3625</name>
    <dbReference type="NCBI Taxonomy" id="1211777"/>
    <lineage>
        <taxon>Bacteria</taxon>
        <taxon>Pseudomonadati</taxon>
        <taxon>Pseudomonadota</taxon>
        <taxon>Alphaproteobacteria</taxon>
        <taxon>Hyphomicrobiales</taxon>
        <taxon>Rhizobiaceae</taxon>
        <taxon>Rhizobium/Agrobacterium group</taxon>
        <taxon>Rhizobium</taxon>
    </lineage>
</organism>
<dbReference type="AlphaFoldDB" id="K0PKY9"/>
<proteinExistence type="predicted"/>
<dbReference type="HOGENOM" id="CLU_2303296_0_0_5"/>
<evidence type="ECO:0000256" key="1">
    <source>
        <dbReference type="SAM" id="MobiDB-lite"/>
    </source>
</evidence>
<evidence type="ECO:0000313" key="2">
    <source>
        <dbReference type="EMBL" id="CCM77116.1"/>
    </source>
</evidence>
<reference evidence="2 3" key="1">
    <citation type="journal article" date="2013" name="Genome Announc.">
        <title>Draft Genome Sequence of Rhizobium mesoamericanum STM3625, a Nitrogen-Fixing Symbiont of Mimosa pudica Isolated in French Guiana (South America).</title>
        <authorList>
            <person name="Moulin L."/>
            <person name="Mornico D."/>
            <person name="Melkonian R."/>
            <person name="Klonowska A."/>
        </authorList>
    </citation>
    <scope>NUCLEOTIDE SEQUENCE [LARGE SCALE GENOMIC DNA]</scope>
    <source>
        <strain evidence="2 3">STM3625</strain>
    </source>
</reference>
<sequence>MNKIEDNNNLSRKGAGRPKGSQNKVSKAAKDAIAEAAEQLGGAKRIVAWAKEAPENERAFWATIYPKLIPVQLAGDADNPINHVHTIERRIVRPSDTNG</sequence>
<evidence type="ECO:0000313" key="3">
    <source>
        <dbReference type="Proteomes" id="UP000009319"/>
    </source>
</evidence>
<dbReference type="RefSeq" id="WP_007535043.1">
    <property type="nucleotide sequence ID" value="NZ_HF536772.1"/>
</dbReference>
<gene>
    <name evidence="2" type="ORF">BN77_4164</name>
</gene>
<dbReference type="EMBL" id="CANI01000028">
    <property type="protein sequence ID" value="CCM77116.1"/>
    <property type="molecule type" value="Genomic_DNA"/>
</dbReference>
<feature type="region of interest" description="Disordered" evidence="1">
    <location>
        <begin position="1"/>
        <end position="30"/>
    </location>
</feature>
<protein>
    <submittedName>
        <fullName evidence="2">Uncharacterized protein</fullName>
    </submittedName>
</protein>
<keyword evidence="3" id="KW-1185">Reference proteome</keyword>
<comment type="caution">
    <text evidence="2">The sequence shown here is derived from an EMBL/GenBank/DDBJ whole genome shotgun (WGS) entry which is preliminary data.</text>
</comment>
<name>K0PKY9_9HYPH</name>